<evidence type="ECO:0000256" key="4">
    <source>
        <dbReference type="ARBA" id="ARBA00022679"/>
    </source>
</evidence>
<evidence type="ECO:0000256" key="9">
    <source>
        <dbReference type="ARBA" id="ARBA00048679"/>
    </source>
</evidence>
<dbReference type="Pfam" id="PF00069">
    <property type="entry name" value="Pkinase"/>
    <property type="match status" value="2"/>
</dbReference>
<evidence type="ECO:0000259" key="11">
    <source>
        <dbReference type="PROSITE" id="PS50011"/>
    </source>
</evidence>
<keyword evidence="2" id="KW-0723">Serine/threonine-protein kinase</keyword>
<keyword evidence="3" id="KW-0597">Phosphoprotein</keyword>
<dbReference type="PANTHER" id="PTHR22988:SF76">
    <property type="entry name" value="CHROMOSOME UNDETERMINED SCAFFOLD_135, WHOLE GENOME SHOTGUN SEQUENCE"/>
    <property type="match status" value="1"/>
</dbReference>
<dbReference type="EC" id="2.7.11.1" evidence="1"/>
<proteinExistence type="predicted"/>
<keyword evidence="6" id="KW-0418">Kinase</keyword>
<evidence type="ECO:0000256" key="8">
    <source>
        <dbReference type="ARBA" id="ARBA00047899"/>
    </source>
</evidence>
<dbReference type="SMART" id="SM00220">
    <property type="entry name" value="S_TKc"/>
    <property type="match status" value="1"/>
</dbReference>
<evidence type="ECO:0000256" key="10">
    <source>
        <dbReference type="SAM" id="MobiDB-lite"/>
    </source>
</evidence>
<reference evidence="13" key="1">
    <citation type="submission" date="2021-01" db="EMBL/GenBank/DDBJ databases">
        <authorList>
            <person name="Corre E."/>
            <person name="Pelletier E."/>
            <person name="Niang G."/>
            <person name="Scheremetjew M."/>
            <person name="Finn R."/>
            <person name="Kale V."/>
            <person name="Holt S."/>
            <person name="Cochrane G."/>
            <person name="Meng A."/>
            <person name="Brown T."/>
            <person name="Cohen L."/>
        </authorList>
    </citation>
    <scope>NUCLEOTIDE SEQUENCE</scope>
    <source>
        <strain evidence="13">RCC1693</strain>
    </source>
</reference>
<dbReference type="FunFam" id="1.10.510.10:FF:000024">
    <property type="entry name" value="Probable serine/threonine-protein kinase cot-1"/>
    <property type="match status" value="1"/>
</dbReference>
<evidence type="ECO:0000313" key="13">
    <source>
        <dbReference type="EMBL" id="CAD9440747.1"/>
    </source>
</evidence>
<dbReference type="PROSITE" id="PS00108">
    <property type="entry name" value="PROTEIN_KINASE_ST"/>
    <property type="match status" value="1"/>
</dbReference>
<dbReference type="InterPro" id="IPR000961">
    <property type="entry name" value="AGC-kinase_C"/>
</dbReference>
<gene>
    <name evidence="13" type="ORF">FPAR1323_LOCUS14706</name>
</gene>
<dbReference type="GO" id="GO:0004674">
    <property type="term" value="F:protein serine/threonine kinase activity"/>
    <property type="evidence" value="ECO:0007669"/>
    <property type="project" value="UniProtKB-KW"/>
</dbReference>
<evidence type="ECO:0000256" key="3">
    <source>
        <dbReference type="ARBA" id="ARBA00022553"/>
    </source>
</evidence>
<dbReference type="GO" id="GO:0007010">
    <property type="term" value="P:cytoskeleton organization"/>
    <property type="evidence" value="ECO:0007669"/>
    <property type="project" value="UniProtKB-ARBA"/>
</dbReference>
<dbReference type="GO" id="GO:0005524">
    <property type="term" value="F:ATP binding"/>
    <property type="evidence" value="ECO:0007669"/>
    <property type="project" value="UniProtKB-KW"/>
</dbReference>
<evidence type="ECO:0000256" key="1">
    <source>
        <dbReference type="ARBA" id="ARBA00012513"/>
    </source>
</evidence>
<evidence type="ECO:0000256" key="7">
    <source>
        <dbReference type="ARBA" id="ARBA00022840"/>
    </source>
</evidence>
<dbReference type="InterPro" id="IPR011009">
    <property type="entry name" value="Kinase-like_dom_sf"/>
</dbReference>
<name>A0A7S2GB95_9STRA</name>
<keyword evidence="5" id="KW-0547">Nucleotide-binding</keyword>
<dbReference type="EMBL" id="HBGT01028225">
    <property type="protein sequence ID" value="CAD9440747.1"/>
    <property type="molecule type" value="Transcribed_RNA"/>
</dbReference>
<dbReference type="PROSITE" id="PS51285">
    <property type="entry name" value="AGC_KINASE_CTER"/>
    <property type="match status" value="1"/>
</dbReference>
<protein>
    <recommendedName>
        <fullName evidence="1">non-specific serine/threonine protein kinase</fullName>
        <ecNumber evidence="1">2.7.11.1</ecNumber>
    </recommendedName>
</protein>
<feature type="domain" description="Protein kinase" evidence="11">
    <location>
        <begin position="1"/>
        <end position="191"/>
    </location>
</feature>
<comment type="catalytic activity">
    <reaction evidence="9">
        <text>L-seryl-[protein] + ATP = O-phospho-L-seryl-[protein] + ADP + H(+)</text>
        <dbReference type="Rhea" id="RHEA:17989"/>
        <dbReference type="Rhea" id="RHEA-COMP:9863"/>
        <dbReference type="Rhea" id="RHEA-COMP:11604"/>
        <dbReference type="ChEBI" id="CHEBI:15378"/>
        <dbReference type="ChEBI" id="CHEBI:29999"/>
        <dbReference type="ChEBI" id="CHEBI:30616"/>
        <dbReference type="ChEBI" id="CHEBI:83421"/>
        <dbReference type="ChEBI" id="CHEBI:456216"/>
        <dbReference type="EC" id="2.7.11.1"/>
    </reaction>
</comment>
<dbReference type="InterPro" id="IPR000719">
    <property type="entry name" value="Prot_kinase_dom"/>
</dbReference>
<dbReference type="AlphaFoldDB" id="A0A7S2GB95"/>
<keyword evidence="4" id="KW-0808">Transferase</keyword>
<evidence type="ECO:0000259" key="12">
    <source>
        <dbReference type="PROSITE" id="PS51285"/>
    </source>
</evidence>
<dbReference type="PANTHER" id="PTHR22988">
    <property type="entry name" value="MYOTONIC DYSTROPHY S/T KINASE-RELATED"/>
    <property type="match status" value="1"/>
</dbReference>
<comment type="catalytic activity">
    <reaction evidence="8">
        <text>L-threonyl-[protein] + ATP = O-phospho-L-threonyl-[protein] + ADP + H(+)</text>
        <dbReference type="Rhea" id="RHEA:46608"/>
        <dbReference type="Rhea" id="RHEA-COMP:11060"/>
        <dbReference type="Rhea" id="RHEA-COMP:11605"/>
        <dbReference type="ChEBI" id="CHEBI:15378"/>
        <dbReference type="ChEBI" id="CHEBI:30013"/>
        <dbReference type="ChEBI" id="CHEBI:30616"/>
        <dbReference type="ChEBI" id="CHEBI:61977"/>
        <dbReference type="ChEBI" id="CHEBI:456216"/>
        <dbReference type="EC" id="2.7.11.1"/>
    </reaction>
</comment>
<dbReference type="Gene3D" id="1.10.510.10">
    <property type="entry name" value="Transferase(Phosphotransferase) domain 1"/>
    <property type="match status" value="1"/>
</dbReference>
<dbReference type="SUPFAM" id="SSF56112">
    <property type="entry name" value="Protein kinase-like (PK-like)"/>
    <property type="match status" value="1"/>
</dbReference>
<evidence type="ECO:0000256" key="6">
    <source>
        <dbReference type="ARBA" id="ARBA00022777"/>
    </source>
</evidence>
<feature type="region of interest" description="Disordered" evidence="10">
    <location>
        <begin position="271"/>
        <end position="301"/>
    </location>
</feature>
<accession>A0A7S2GB95</accession>
<keyword evidence="7" id="KW-0067">ATP-binding</keyword>
<dbReference type="PROSITE" id="PS50011">
    <property type="entry name" value="PROTEIN_KINASE_DOM"/>
    <property type="match status" value="1"/>
</dbReference>
<sequence length="301" mass="33251">MAVNSVHELGYIHRDLKPDNILLDWDGHIKLTDLGLCKKIDVLENGGGGFEAWNPLGAAAMAAVTGGAPPPPNGVGAHRDRVLAYSTVGTPDYIAPEVLMAQAQGYGQECDWWSLGVIMFECLVGYTPFYAEEPVVTCRKILQFSQTLEIPEAVRETLSPQCIDFMHSLISGVENRLGRNGLSDITNHPWFAGLDWQRLRELPAPHKPEDAAEMTDMLELVRDLDATDPRFAPLVSAVTKNFDNFDDDGHGWDPADRDATRHHRDNEFIGYTYRKPGGQKERPAMNQDLFSAFAPPSPGPA</sequence>
<dbReference type="InterPro" id="IPR050839">
    <property type="entry name" value="Rho-assoc_Ser/Thr_Kinase"/>
</dbReference>
<evidence type="ECO:0000256" key="5">
    <source>
        <dbReference type="ARBA" id="ARBA00022741"/>
    </source>
</evidence>
<feature type="domain" description="AGC-kinase C-terminal" evidence="12">
    <location>
        <begin position="192"/>
        <end position="283"/>
    </location>
</feature>
<evidence type="ECO:0000256" key="2">
    <source>
        <dbReference type="ARBA" id="ARBA00022527"/>
    </source>
</evidence>
<dbReference type="InterPro" id="IPR008271">
    <property type="entry name" value="Ser/Thr_kinase_AS"/>
</dbReference>
<organism evidence="13">
    <name type="scientific">Florenciella parvula</name>
    <dbReference type="NCBI Taxonomy" id="236787"/>
    <lineage>
        <taxon>Eukaryota</taxon>
        <taxon>Sar</taxon>
        <taxon>Stramenopiles</taxon>
        <taxon>Ochrophyta</taxon>
        <taxon>Dictyochophyceae</taxon>
        <taxon>Florenciellales</taxon>
        <taxon>Florenciella</taxon>
    </lineage>
</organism>